<dbReference type="Proteomes" id="UP000295210">
    <property type="component" value="Unassembled WGS sequence"/>
</dbReference>
<accession>A0A4R1L713</accession>
<dbReference type="InterPro" id="IPR000845">
    <property type="entry name" value="Nucleoside_phosphorylase_d"/>
</dbReference>
<dbReference type="RefSeq" id="WP_131994341.1">
    <property type="nucleotide sequence ID" value="NZ_SMGK01000002.1"/>
</dbReference>
<reference evidence="2 3" key="1">
    <citation type="submission" date="2019-03" db="EMBL/GenBank/DDBJ databases">
        <title>Genomic Encyclopedia of Type Strains, Phase IV (KMG-IV): sequencing the most valuable type-strain genomes for metagenomic binning, comparative biology and taxonomic classification.</title>
        <authorList>
            <person name="Goeker M."/>
        </authorList>
    </citation>
    <scope>NUCLEOTIDE SEQUENCE [LARGE SCALE GENOMIC DNA]</scope>
    <source>
        <strain evidence="2 3">DSM 103428</strain>
    </source>
</reference>
<feature type="domain" description="Nucleoside phosphorylase" evidence="1">
    <location>
        <begin position="120"/>
        <end position="176"/>
    </location>
</feature>
<evidence type="ECO:0000313" key="2">
    <source>
        <dbReference type="EMBL" id="TCK73975.1"/>
    </source>
</evidence>
<dbReference type="GO" id="GO:0003824">
    <property type="term" value="F:catalytic activity"/>
    <property type="evidence" value="ECO:0007669"/>
    <property type="project" value="InterPro"/>
</dbReference>
<evidence type="ECO:0000313" key="3">
    <source>
        <dbReference type="Proteomes" id="UP000295210"/>
    </source>
</evidence>
<protein>
    <submittedName>
        <fullName evidence="2">Adenosylhomocysteine nucleosidase</fullName>
    </submittedName>
</protein>
<proteinExistence type="predicted"/>
<dbReference type="Pfam" id="PF01048">
    <property type="entry name" value="PNP_UDP_1"/>
    <property type="match status" value="2"/>
</dbReference>
<dbReference type="InterPro" id="IPR035994">
    <property type="entry name" value="Nucleoside_phosphorylase_sf"/>
</dbReference>
<comment type="caution">
    <text evidence="2">The sequence shown here is derived from an EMBL/GenBank/DDBJ whole genome shotgun (WGS) entry which is preliminary data.</text>
</comment>
<name>A0A4R1L713_9BACT</name>
<dbReference type="GO" id="GO:0009116">
    <property type="term" value="P:nucleoside metabolic process"/>
    <property type="evidence" value="ECO:0007669"/>
    <property type="project" value="InterPro"/>
</dbReference>
<dbReference type="SUPFAM" id="SSF53167">
    <property type="entry name" value="Purine and uridine phosphorylases"/>
    <property type="match status" value="1"/>
</dbReference>
<dbReference type="EMBL" id="SMGK01000002">
    <property type="protein sequence ID" value="TCK73975.1"/>
    <property type="molecule type" value="Genomic_DNA"/>
</dbReference>
<dbReference type="Gene3D" id="3.40.50.1580">
    <property type="entry name" value="Nucleoside phosphorylase domain"/>
    <property type="match status" value="2"/>
</dbReference>
<feature type="domain" description="Nucleoside phosphorylase" evidence="1">
    <location>
        <begin position="4"/>
        <end position="99"/>
    </location>
</feature>
<organism evidence="2 3">
    <name type="scientific">Acidipila rosea</name>
    <dbReference type="NCBI Taxonomy" id="768535"/>
    <lineage>
        <taxon>Bacteria</taxon>
        <taxon>Pseudomonadati</taxon>
        <taxon>Acidobacteriota</taxon>
        <taxon>Terriglobia</taxon>
        <taxon>Terriglobales</taxon>
        <taxon>Acidobacteriaceae</taxon>
        <taxon>Acidipila</taxon>
    </lineage>
</organism>
<evidence type="ECO:0000259" key="1">
    <source>
        <dbReference type="Pfam" id="PF01048"/>
    </source>
</evidence>
<keyword evidence="3" id="KW-1185">Reference proteome</keyword>
<sequence length="230" mass="24807">MTARIGIVAALPGELKPLVKGWRAEGRLYRGQLGATECVAGSAGMGAASATRACEAILREGPVTALISIGWAGALSCGVKPAQVIEIAEVIDSRTGERYASAAADPGKVRLVTLDHVARADEKRKLAERYQASMVDMEAATVGRMARMRDIPFYCYKGVSDGANDQLPDFNRFMGADGQLRMAAFIAYSALRPQHWRALMRLGENSRVAANGLARLLSEKWSHGNLHQSY</sequence>
<dbReference type="AlphaFoldDB" id="A0A4R1L713"/>
<dbReference type="OrthoDB" id="5451816at2"/>
<gene>
    <name evidence="2" type="ORF">C7378_1595</name>
</gene>